<dbReference type="InterPro" id="IPR036047">
    <property type="entry name" value="F-box-like_dom_sf"/>
</dbReference>
<dbReference type="AlphaFoldDB" id="A0A9W8VBQ0"/>
<accession>A0A9W8VBQ0</accession>
<dbReference type="EMBL" id="JAOQAZ010000032">
    <property type="protein sequence ID" value="KAJ4249781.1"/>
    <property type="molecule type" value="Genomic_DNA"/>
</dbReference>
<organism evidence="2 3">
    <name type="scientific">Fusarium torreyae</name>
    <dbReference type="NCBI Taxonomy" id="1237075"/>
    <lineage>
        <taxon>Eukaryota</taxon>
        <taxon>Fungi</taxon>
        <taxon>Dikarya</taxon>
        <taxon>Ascomycota</taxon>
        <taxon>Pezizomycotina</taxon>
        <taxon>Sordariomycetes</taxon>
        <taxon>Hypocreomycetidae</taxon>
        <taxon>Hypocreales</taxon>
        <taxon>Nectriaceae</taxon>
        <taxon>Fusarium</taxon>
    </lineage>
</organism>
<feature type="domain" description="F-box" evidence="1">
    <location>
        <begin position="99"/>
        <end position="142"/>
    </location>
</feature>
<protein>
    <recommendedName>
        <fullName evidence="1">F-box domain-containing protein</fullName>
    </recommendedName>
</protein>
<dbReference type="CDD" id="cd09917">
    <property type="entry name" value="F-box_SF"/>
    <property type="match status" value="1"/>
</dbReference>
<comment type="caution">
    <text evidence="2">The sequence shown here is derived from an EMBL/GenBank/DDBJ whole genome shotgun (WGS) entry which is preliminary data.</text>
</comment>
<evidence type="ECO:0000259" key="1">
    <source>
        <dbReference type="PROSITE" id="PS50181"/>
    </source>
</evidence>
<gene>
    <name evidence="2" type="ORF">NW762_012123</name>
</gene>
<evidence type="ECO:0000313" key="2">
    <source>
        <dbReference type="EMBL" id="KAJ4249781.1"/>
    </source>
</evidence>
<proteinExistence type="predicted"/>
<keyword evidence="3" id="KW-1185">Reference proteome</keyword>
<dbReference type="InterPro" id="IPR001810">
    <property type="entry name" value="F-box_dom"/>
</dbReference>
<dbReference type="PROSITE" id="PS50181">
    <property type="entry name" value="FBOX"/>
    <property type="match status" value="1"/>
</dbReference>
<name>A0A9W8VBQ0_9HYPO</name>
<dbReference type="SUPFAM" id="SSF81383">
    <property type="entry name" value="F-box domain"/>
    <property type="match status" value="1"/>
</dbReference>
<reference evidence="2" key="1">
    <citation type="submission" date="2022-09" db="EMBL/GenBank/DDBJ databases">
        <title>Fusarium specimens isolated from Avocado Roots.</title>
        <authorList>
            <person name="Stajich J."/>
            <person name="Roper C."/>
            <person name="Heimlech-Rivalta G."/>
        </authorList>
    </citation>
    <scope>NUCLEOTIDE SEQUENCE</scope>
    <source>
        <strain evidence="2">CF00136</strain>
    </source>
</reference>
<dbReference type="Proteomes" id="UP001152049">
    <property type="component" value="Unassembled WGS sequence"/>
</dbReference>
<dbReference type="OrthoDB" id="2588098at2759"/>
<sequence>MRRRRGEDVDASSFDTDGPYVLPAERWTLLAPKKKQQMKLPSLENDSLLDLKPSYFCTLYLSFDAFKLLCNTNENVKTGSKLERGQHSFPMTAELVSSRTQLESLPSELLSLVFALLDPGDFISLGLCSQSLWAHAIIWAQSGFLRWSNEYSWAGTPMICVASKLRELPQSIYSMFPESIPEGMPEEHDTSNIHGWKSRFRPTQWHNDMIKECEKRPDPYDDQYLEEFWKHIHSAGIPKMFHEPMAASFPSFSIESGSKWCLRNLTQKEYIRMEGIVTSDGEATVCFVGNHWLTLDILLIWLITWRGDRFLKTWSWEQLDEFVGVTDEGLGDIMIDPTYGPLDHKFWPIWAGRWAGHSFDVVNECTLGAEWVDRSSNIDSLSGKMLRTLYGLALAEVEEARDYWAEIFEKSGGVVDLQLREYGTDSD</sequence>
<evidence type="ECO:0000313" key="3">
    <source>
        <dbReference type="Proteomes" id="UP001152049"/>
    </source>
</evidence>